<comment type="caution">
    <text evidence="2">The sequence shown here is derived from an EMBL/GenBank/DDBJ whole genome shotgun (WGS) entry which is preliminary data.</text>
</comment>
<keyword evidence="3" id="KW-1185">Reference proteome</keyword>
<feature type="compositionally biased region" description="Polar residues" evidence="1">
    <location>
        <begin position="93"/>
        <end position="102"/>
    </location>
</feature>
<dbReference type="Proteomes" id="UP000613974">
    <property type="component" value="Unassembled WGS sequence"/>
</dbReference>
<evidence type="ECO:0000313" key="3">
    <source>
        <dbReference type="Proteomes" id="UP000613974"/>
    </source>
</evidence>
<dbReference type="EMBL" id="BNEC01000003">
    <property type="protein sequence ID" value="GHI67560.1"/>
    <property type="molecule type" value="Genomic_DNA"/>
</dbReference>
<gene>
    <name evidence="2" type="ORF">Snoj_14780</name>
</gene>
<evidence type="ECO:0000313" key="2">
    <source>
        <dbReference type="EMBL" id="GHI67560.1"/>
    </source>
</evidence>
<reference evidence="3" key="1">
    <citation type="submission" date="2023-07" db="EMBL/GenBank/DDBJ databases">
        <title>Whole genome shotgun sequence of Streptomyces nojiriensis NBRC 13794.</title>
        <authorList>
            <person name="Komaki H."/>
            <person name="Tamura T."/>
        </authorList>
    </citation>
    <scope>NUCLEOTIDE SEQUENCE [LARGE SCALE GENOMIC DNA]</scope>
    <source>
        <strain evidence="3">NBRC 13794</strain>
    </source>
</reference>
<organism evidence="2 3">
    <name type="scientific">Streptomyces nojiriensis</name>
    <dbReference type="NCBI Taxonomy" id="66374"/>
    <lineage>
        <taxon>Bacteria</taxon>
        <taxon>Bacillati</taxon>
        <taxon>Actinomycetota</taxon>
        <taxon>Actinomycetes</taxon>
        <taxon>Kitasatosporales</taxon>
        <taxon>Streptomycetaceae</taxon>
        <taxon>Streptomyces</taxon>
    </lineage>
</organism>
<feature type="region of interest" description="Disordered" evidence="1">
    <location>
        <begin position="80"/>
        <end position="102"/>
    </location>
</feature>
<sequence length="102" mass="10755">MDISEKAEPGPMVAPGVFTVTPTVLAYAIPGTARASRALTISAFPAAGRRRSVFRIRISPSEVDLGGMRPWPHGLRRIRGGSRDFGPTEVLGTASNQVGGQP</sequence>
<protein>
    <submittedName>
        <fullName evidence="2">Uncharacterized protein</fullName>
    </submittedName>
</protein>
<accession>A0ABQ3SI56</accession>
<proteinExistence type="predicted"/>
<name>A0ABQ3SI56_9ACTN</name>
<evidence type="ECO:0000256" key="1">
    <source>
        <dbReference type="SAM" id="MobiDB-lite"/>
    </source>
</evidence>